<proteinExistence type="inferred from homology"/>
<keyword evidence="5" id="KW-0460">Magnesium</keyword>
<evidence type="ECO:0000256" key="2">
    <source>
        <dbReference type="ARBA" id="ARBA00006706"/>
    </source>
</evidence>
<dbReference type="InterPro" id="IPR053378">
    <property type="entry name" value="Prenyl_diphosphate_synthase"/>
</dbReference>
<comment type="cofactor">
    <cofactor evidence="1">
        <name>Mg(2+)</name>
        <dbReference type="ChEBI" id="CHEBI:18420"/>
    </cofactor>
</comment>
<dbReference type="Gene3D" id="1.10.600.10">
    <property type="entry name" value="Farnesyl Diphosphate Synthase"/>
    <property type="match status" value="1"/>
</dbReference>
<dbReference type="InterPro" id="IPR008949">
    <property type="entry name" value="Isoprenoid_synthase_dom_sf"/>
</dbReference>
<dbReference type="GO" id="GO:0046872">
    <property type="term" value="F:metal ion binding"/>
    <property type="evidence" value="ECO:0007669"/>
    <property type="project" value="UniProtKB-KW"/>
</dbReference>
<sequence>MQLELTFAERLEAVGDQVTLALDTLIPRAVGPESDLYSAMRYAALGGGKRLRPLFVLECGGLFDLPVKSLLRVATAVECIHTYSLIHDDLPCMDDDDLRRGRPTVHKAYSESMAVLAGDALQTLAFEILADEETSAQPRIRVELIASLAKAAGGQGMVGGQAMDMAAATSSTKMQMPLIARMQRMKTGALIQFAVEASAIMSGASAQAHHALSRFANDLGLAFQITDDLLDVEGDVKKTGKAVGKDAAQGKASFVEGLGVKDARARSKMLADQAKAHLDIFGDSATILRQSVDFVINRSG</sequence>
<keyword evidence="6" id="KW-0414">Isoprene biosynthesis</keyword>
<dbReference type="AlphaFoldDB" id="A0A3B0R8R6"/>
<reference evidence="7" key="1">
    <citation type="submission" date="2018-06" db="EMBL/GenBank/DDBJ databases">
        <authorList>
            <person name="Zhirakovskaya E."/>
        </authorList>
    </citation>
    <scope>NUCLEOTIDE SEQUENCE</scope>
</reference>
<evidence type="ECO:0000313" key="7">
    <source>
        <dbReference type="EMBL" id="VAV88589.1"/>
    </source>
</evidence>
<dbReference type="EC" id="2.5.1.10" evidence="7"/>
<protein>
    <submittedName>
        <fullName evidence="7">(2E,6E)-farnesyl diphosphate synthase</fullName>
        <ecNumber evidence="7">2.5.1.10</ecNumber>
    </submittedName>
</protein>
<dbReference type="PANTHER" id="PTHR43281">
    <property type="entry name" value="FARNESYL DIPHOSPHATE SYNTHASE"/>
    <property type="match status" value="1"/>
</dbReference>
<evidence type="ECO:0000256" key="4">
    <source>
        <dbReference type="ARBA" id="ARBA00022723"/>
    </source>
</evidence>
<dbReference type="InterPro" id="IPR000092">
    <property type="entry name" value="Polyprenyl_synt"/>
</dbReference>
<dbReference type="FunFam" id="1.10.600.10:FF:000001">
    <property type="entry name" value="Geranylgeranyl diphosphate synthase"/>
    <property type="match status" value="1"/>
</dbReference>
<dbReference type="PROSITE" id="PS00444">
    <property type="entry name" value="POLYPRENYL_SYNTHASE_2"/>
    <property type="match status" value="1"/>
</dbReference>
<evidence type="ECO:0000256" key="3">
    <source>
        <dbReference type="ARBA" id="ARBA00022679"/>
    </source>
</evidence>
<gene>
    <name evidence="7" type="ORF">MNBD_ALPHA06-1053</name>
</gene>
<organism evidence="7">
    <name type="scientific">hydrothermal vent metagenome</name>
    <dbReference type="NCBI Taxonomy" id="652676"/>
    <lineage>
        <taxon>unclassified sequences</taxon>
        <taxon>metagenomes</taxon>
        <taxon>ecological metagenomes</taxon>
    </lineage>
</organism>
<comment type="similarity">
    <text evidence="2">Belongs to the FPP/GGPP synthase family.</text>
</comment>
<accession>A0A3B0R8R6</accession>
<dbReference type="EMBL" id="UOEE01000070">
    <property type="protein sequence ID" value="VAV88589.1"/>
    <property type="molecule type" value="Genomic_DNA"/>
</dbReference>
<dbReference type="GO" id="GO:0005737">
    <property type="term" value="C:cytoplasm"/>
    <property type="evidence" value="ECO:0007669"/>
    <property type="project" value="UniProtKB-ARBA"/>
</dbReference>
<dbReference type="SUPFAM" id="SSF48576">
    <property type="entry name" value="Terpenoid synthases"/>
    <property type="match status" value="1"/>
</dbReference>
<dbReference type="Pfam" id="PF00348">
    <property type="entry name" value="polyprenyl_synt"/>
    <property type="match status" value="1"/>
</dbReference>
<dbReference type="CDD" id="cd00685">
    <property type="entry name" value="Trans_IPPS_HT"/>
    <property type="match status" value="1"/>
</dbReference>
<dbReference type="PROSITE" id="PS00723">
    <property type="entry name" value="POLYPRENYL_SYNTHASE_1"/>
    <property type="match status" value="1"/>
</dbReference>
<evidence type="ECO:0000256" key="1">
    <source>
        <dbReference type="ARBA" id="ARBA00001946"/>
    </source>
</evidence>
<keyword evidence="3 7" id="KW-0808">Transferase</keyword>
<dbReference type="SFLD" id="SFLDG01017">
    <property type="entry name" value="Polyprenyl_Transferase_Like"/>
    <property type="match status" value="1"/>
</dbReference>
<dbReference type="SFLD" id="SFLDS00005">
    <property type="entry name" value="Isoprenoid_Synthase_Type_I"/>
    <property type="match status" value="1"/>
</dbReference>
<dbReference type="GO" id="GO:0008299">
    <property type="term" value="P:isoprenoid biosynthetic process"/>
    <property type="evidence" value="ECO:0007669"/>
    <property type="project" value="UniProtKB-KW"/>
</dbReference>
<dbReference type="PANTHER" id="PTHR43281:SF1">
    <property type="entry name" value="FARNESYL DIPHOSPHATE SYNTHASE"/>
    <property type="match status" value="1"/>
</dbReference>
<dbReference type="NCBIfam" id="NF045485">
    <property type="entry name" value="FPPsyn"/>
    <property type="match status" value="1"/>
</dbReference>
<keyword evidence="4" id="KW-0479">Metal-binding</keyword>
<name>A0A3B0R8R6_9ZZZZ</name>
<evidence type="ECO:0000256" key="5">
    <source>
        <dbReference type="ARBA" id="ARBA00022842"/>
    </source>
</evidence>
<evidence type="ECO:0000256" key="6">
    <source>
        <dbReference type="ARBA" id="ARBA00023229"/>
    </source>
</evidence>
<dbReference type="GO" id="GO:0004337">
    <property type="term" value="F:(2E,6E)-farnesyl diphosphate synthase activity"/>
    <property type="evidence" value="ECO:0007669"/>
    <property type="project" value="UniProtKB-EC"/>
</dbReference>
<dbReference type="InterPro" id="IPR033749">
    <property type="entry name" value="Polyprenyl_synt_CS"/>
</dbReference>